<dbReference type="SUPFAM" id="SSF69255">
    <property type="entry name" value="gp5 N-terminal domain-like"/>
    <property type="match status" value="1"/>
</dbReference>
<gene>
    <name evidence="2" type="primary">vgrG</name>
    <name evidence="2" type="ORF">IAB80_09665</name>
</gene>
<dbReference type="Gene3D" id="2.30.110.50">
    <property type="match status" value="1"/>
</dbReference>
<evidence type="ECO:0000313" key="2">
    <source>
        <dbReference type="EMBL" id="MBO8479134.1"/>
    </source>
</evidence>
<protein>
    <submittedName>
        <fullName evidence="2">Type VI secretion system tip protein VgrG</fullName>
    </submittedName>
</protein>
<dbReference type="InterPro" id="IPR006533">
    <property type="entry name" value="T6SS_Vgr_RhsGE"/>
</dbReference>
<dbReference type="NCBIfam" id="TIGR01646">
    <property type="entry name" value="vgr_GE"/>
    <property type="match status" value="1"/>
</dbReference>
<evidence type="ECO:0000259" key="1">
    <source>
        <dbReference type="Pfam" id="PF04717"/>
    </source>
</evidence>
<dbReference type="Proteomes" id="UP000823771">
    <property type="component" value="Unassembled WGS sequence"/>
</dbReference>
<feature type="domain" description="Gp5/Type VI secretion system Vgr protein OB-fold" evidence="1">
    <location>
        <begin position="372"/>
        <end position="446"/>
    </location>
</feature>
<dbReference type="SUPFAM" id="SSF69349">
    <property type="entry name" value="Phage fibre proteins"/>
    <property type="match status" value="1"/>
</dbReference>
<accession>A0A9D9NMF2</accession>
<dbReference type="Gene3D" id="2.40.50.230">
    <property type="entry name" value="Gp5 N-terminal domain"/>
    <property type="match status" value="1"/>
</dbReference>
<dbReference type="InterPro" id="IPR006531">
    <property type="entry name" value="Gp5/Vgr_OB"/>
</dbReference>
<dbReference type="Gene3D" id="3.55.50.10">
    <property type="entry name" value="Baseplate protein-like domains"/>
    <property type="match status" value="1"/>
</dbReference>
<proteinExistence type="predicted"/>
<dbReference type="AlphaFoldDB" id="A0A9D9NMF2"/>
<reference evidence="2" key="1">
    <citation type="submission" date="2020-10" db="EMBL/GenBank/DDBJ databases">
        <authorList>
            <person name="Gilroy R."/>
        </authorList>
    </citation>
    <scope>NUCLEOTIDE SEQUENCE</scope>
    <source>
        <strain evidence="2">2478</strain>
    </source>
</reference>
<evidence type="ECO:0000313" key="3">
    <source>
        <dbReference type="Proteomes" id="UP000823771"/>
    </source>
</evidence>
<dbReference type="EMBL" id="JADILZ010000092">
    <property type="protein sequence ID" value="MBO8479134.1"/>
    <property type="molecule type" value="Genomic_DNA"/>
</dbReference>
<name>A0A9D9NMF2_9BACT</name>
<comment type="caution">
    <text evidence="2">The sequence shown here is derived from an EMBL/GenBank/DDBJ whole genome shotgun (WGS) entry which is preliminary data.</text>
</comment>
<dbReference type="Pfam" id="PF04717">
    <property type="entry name" value="Phage_base_V"/>
    <property type="match status" value="1"/>
</dbReference>
<dbReference type="InterPro" id="IPR037026">
    <property type="entry name" value="Vgr_OB-fold_dom_sf"/>
</dbReference>
<dbReference type="SUPFAM" id="SSF69279">
    <property type="entry name" value="Phage tail proteins"/>
    <property type="match status" value="1"/>
</dbReference>
<organism evidence="2 3">
    <name type="scientific">Candidatus Cryptobacteroides excrementipullorum</name>
    <dbReference type="NCBI Taxonomy" id="2840761"/>
    <lineage>
        <taxon>Bacteria</taxon>
        <taxon>Pseudomonadati</taxon>
        <taxon>Bacteroidota</taxon>
        <taxon>Bacteroidia</taxon>
        <taxon>Bacteroidales</taxon>
        <taxon>Candidatus Cryptobacteroides</taxon>
    </lineage>
</organism>
<reference evidence="2" key="2">
    <citation type="journal article" date="2021" name="PeerJ">
        <title>Extensive microbial diversity within the chicken gut microbiome revealed by metagenomics and culture.</title>
        <authorList>
            <person name="Gilroy R."/>
            <person name="Ravi A."/>
            <person name="Getino M."/>
            <person name="Pursley I."/>
            <person name="Horton D.L."/>
            <person name="Alikhan N.F."/>
            <person name="Baker D."/>
            <person name="Gharbi K."/>
            <person name="Hall N."/>
            <person name="Watson M."/>
            <person name="Adriaenssens E.M."/>
            <person name="Foster-Nyarko E."/>
            <person name="Jarju S."/>
            <person name="Secka A."/>
            <person name="Antonio M."/>
            <person name="Oren A."/>
            <person name="Chaudhuri R.R."/>
            <person name="La Ragione R."/>
            <person name="Hildebrand F."/>
            <person name="Pallen M.J."/>
        </authorList>
    </citation>
    <scope>NUCLEOTIDE SEQUENCE</scope>
    <source>
        <strain evidence="2">2478</strain>
    </source>
</reference>
<sequence>MADSPSKYADRILAWTVYAGGSRLDGSFELISARICLELNRIGKATLCFNAGDMDTQTFDESDSDSFKPGNTIRLDTGDLNDQKTLFEGIIMQTGIRIGKNRRSMMVVECRDNAWPATQGRHNRIFEKKKDCEMISEALSSYGSVSVDGTDYQHPEMVQYYCTDWDFALSRADACGMFILTTGTAIKVFKPDVGASPVLTVTYGNDLISFDCGLSTGDQFSGYDAVSWNPAEQKQVKTSASAPSLNNQGDMAASDLSSDGNMLLQTDAPVDSSVLKAWADSLALKAGLARYRGKVSFYGAVEVVPGCVIELKGLGKRFNGNAFIGSVTHIIEKNEWITEAGIGVDPACITDEPDVVGPAAAGLLPGMEGLHTAVVKKLDGDPTGEYRIQVELPWLEGENKLLWARLSSLYGTNGSGTFWLPEPDDEVLVGFVNNDPVHPVILGSVYGAKHKPPYEYTAENNMKALVTREKLKIEFDEEKKIITISTPGNNKVELNDDGKSITLTDANGNEVKMDKNGISLSSAKDIKLSAKGNIMMDATMKLSGSAKQDASLEGLNVTVQGKMGATVKGNATAELSASGQTTVKGAMVMIN</sequence>